<dbReference type="AlphaFoldDB" id="A0AA38RGP8"/>
<sequence length="218" mass="23781">MTANTDLNARSKPGPQRIGTTANDKSGDELASTTEKKTWTWANSSAHLAHRREQRRRSSRAKQQREIDERTCALKDENRQLRDAIQRIVRAAVFSPGDMADPDLQAAIQHAGQLANVNLNIDNNSSRTGSHAASSELDSWIRPRKTSASSTGPSDISSVDPSAMVVGPRSYWPRSDDSRQSYSSPSYQQEDLTNRSPAQPGLPPSSMIGPPGPTKTST</sequence>
<feature type="compositionally biased region" description="Basic residues" evidence="1">
    <location>
        <begin position="48"/>
        <end position="62"/>
    </location>
</feature>
<accession>A0AA38RGP8</accession>
<evidence type="ECO:0000256" key="1">
    <source>
        <dbReference type="SAM" id="MobiDB-lite"/>
    </source>
</evidence>
<proteinExistence type="predicted"/>
<reference evidence="2" key="1">
    <citation type="submission" date="2022-07" db="EMBL/GenBank/DDBJ databases">
        <title>Fungi with potential for degradation of polypropylene.</title>
        <authorList>
            <person name="Gostincar C."/>
        </authorList>
    </citation>
    <scope>NUCLEOTIDE SEQUENCE</scope>
    <source>
        <strain evidence="2">EXF-13287</strain>
    </source>
</reference>
<organism evidence="2 3">
    <name type="scientific">Coniochaeta hoffmannii</name>
    <dbReference type="NCBI Taxonomy" id="91930"/>
    <lineage>
        <taxon>Eukaryota</taxon>
        <taxon>Fungi</taxon>
        <taxon>Dikarya</taxon>
        <taxon>Ascomycota</taxon>
        <taxon>Pezizomycotina</taxon>
        <taxon>Sordariomycetes</taxon>
        <taxon>Sordariomycetidae</taxon>
        <taxon>Coniochaetales</taxon>
        <taxon>Coniochaetaceae</taxon>
        <taxon>Coniochaeta</taxon>
    </lineage>
</organism>
<feature type="region of interest" description="Disordered" evidence="1">
    <location>
        <begin position="125"/>
        <end position="218"/>
    </location>
</feature>
<gene>
    <name evidence="2" type="ORF">NKR19_g9542</name>
</gene>
<dbReference type="Proteomes" id="UP001174691">
    <property type="component" value="Unassembled WGS sequence"/>
</dbReference>
<feature type="compositionally biased region" description="Polar residues" evidence="1">
    <location>
        <begin position="146"/>
        <end position="160"/>
    </location>
</feature>
<evidence type="ECO:0000313" key="3">
    <source>
        <dbReference type="Proteomes" id="UP001174691"/>
    </source>
</evidence>
<comment type="caution">
    <text evidence="2">The sequence shown here is derived from an EMBL/GenBank/DDBJ whole genome shotgun (WGS) entry which is preliminary data.</text>
</comment>
<feature type="compositionally biased region" description="Polar residues" evidence="1">
    <location>
        <begin position="125"/>
        <end position="137"/>
    </location>
</feature>
<name>A0AA38RGP8_9PEZI</name>
<protein>
    <submittedName>
        <fullName evidence="2">Uncharacterized protein</fullName>
    </submittedName>
</protein>
<keyword evidence="3" id="KW-1185">Reference proteome</keyword>
<dbReference type="EMBL" id="JANBVN010000236">
    <property type="protein sequence ID" value="KAJ9131394.1"/>
    <property type="molecule type" value="Genomic_DNA"/>
</dbReference>
<evidence type="ECO:0000313" key="2">
    <source>
        <dbReference type="EMBL" id="KAJ9131394.1"/>
    </source>
</evidence>
<feature type="region of interest" description="Disordered" evidence="1">
    <location>
        <begin position="1"/>
        <end position="71"/>
    </location>
</feature>